<dbReference type="GO" id="GO:0003677">
    <property type="term" value="F:DNA binding"/>
    <property type="evidence" value="ECO:0007669"/>
    <property type="project" value="UniProtKB-KW"/>
</dbReference>
<reference evidence="4 5" key="1">
    <citation type="submission" date="2017-11" db="EMBL/GenBank/DDBJ databases">
        <title>Complete genome of a free-living desiccation-tolerant cyanobacterium and its photosynthetic adaptation to extreme terrestrial habitat.</title>
        <authorList>
            <person name="Shang J."/>
        </authorList>
    </citation>
    <scope>NUCLEOTIDE SEQUENCE [LARGE SCALE GENOMIC DNA]</scope>
    <source>
        <strain evidence="4 5">CCNUN1</strain>
    </source>
</reference>
<dbReference type="KEGG" id="nfl:COO91_08395"/>
<keyword evidence="5" id="KW-1185">Reference proteome</keyword>
<dbReference type="EMBL" id="CP024785">
    <property type="protein sequence ID" value="AUB42278.1"/>
    <property type="molecule type" value="Genomic_DNA"/>
</dbReference>
<dbReference type="PANTHER" id="PTHR30349">
    <property type="entry name" value="PHAGE INTEGRASE-RELATED"/>
    <property type="match status" value="1"/>
</dbReference>
<protein>
    <submittedName>
        <fullName evidence="4">Integrase</fullName>
    </submittedName>
</protein>
<organism evidence="4 5">
    <name type="scientific">Nostoc flagelliforme CCNUN1</name>
    <dbReference type="NCBI Taxonomy" id="2038116"/>
    <lineage>
        <taxon>Bacteria</taxon>
        <taxon>Bacillati</taxon>
        <taxon>Cyanobacteriota</taxon>
        <taxon>Cyanophyceae</taxon>
        <taxon>Nostocales</taxon>
        <taxon>Nostocaceae</taxon>
        <taxon>Nostoc</taxon>
    </lineage>
</organism>
<keyword evidence="1" id="KW-0238">DNA-binding</keyword>
<gene>
    <name evidence="4" type="ORF">COO91_08395</name>
</gene>
<dbReference type="GO" id="GO:0006310">
    <property type="term" value="P:DNA recombination"/>
    <property type="evidence" value="ECO:0007669"/>
    <property type="project" value="UniProtKB-KW"/>
</dbReference>
<evidence type="ECO:0000256" key="2">
    <source>
        <dbReference type="ARBA" id="ARBA00023172"/>
    </source>
</evidence>
<sequence length="464" mass="54460">MIHIKKGITTEGKEVWVVFNDSESKLYFHRIEQIWLKELTKKYIFYRAANLEFSSICGNLKAIKSFGLFLSSFFPELININQINERILTDYYIYLKQEKYKASHRTRHLIQLKVFLDVGNSQGWFDISHEFLRDWIGVTHKDIKVTPRFIPDDVLSQLNQHLVTLPEPVQRMVLIIQECGLRVSELIGLNFDCLQQDSKGGWFLRFIRWKMKKEDIIPISHELAGVIKAQQDFIRNSLGGEYIYLFCASSRYFKNQDLVEFSPLPKLILAQIFNQYLNWLAKKFDIRDSSLKNWHFQSHQFRHSVGTKMINNNVPHHIIQRYLGHTSPTMTSVYAHIMDSTLKKQIDTYHKVVNITGEVLKSNFPELDNNTDLQWMKKQVLGEVLAHGYCALPAHIDCFKGNACLQCGDFRTTKEFLDKHKEHRERTHQALEVAANNNWKRQLQVNEKVMSNLNNIINELEKDL</sequence>
<dbReference type="SUPFAM" id="SSF56349">
    <property type="entry name" value="DNA breaking-rejoining enzymes"/>
    <property type="match status" value="1"/>
</dbReference>
<feature type="domain" description="Tyr recombinase" evidence="3">
    <location>
        <begin position="145"/>
        <end position="347"/>
    </location>
</feature>
<keyword evidence="2" id="KW-0233">DNA recombination</keyword>
<evidence type="ECO:0000313" key="5">
    <source>
        <dbReference type="Proteomes" id="UP000232003"/>
    </source>
</evidence>
<evidence type="ECO:0000313" key="4">
    <source>
        <dbReference type="EMBL" id="AUB42278.1"/>
    </source>
</evidence>
<dbReference type="InterPro" id="IPR050090">
    <property type="entry name" value="Tyrosine_recombinase_XerCD"/>
</dbReference>
<dbReference type="Proteomes" id="UP000232003">
    <property type="component" value="Chromosome"/>
</dbReference>
<dbReference type="GO" id="GO:0015074">
    <property type="term" value="P:DNA integration"/>
    <property type="evidence" value="ECO:0007669"/>
    <property type="project" value="InterPro"/>
</dbReference>
<proteinExistence type="predicted"/>
<accession>A0A2K8T3I1</accession>
<dbReference type="Gene3D" id="1.10.443.10">
    <property type="entry name" value="Intergrase catalytic core"/>
    <property type="match status" value="1"/>
</dbReference>
<dbReference type="Pfam" id="PF00589">
    <property type="entry name" value="Phage_integrase"/>
    <property type="match status" value="1"/>
</dbReference>
<dbReference type="InterPro" id="IPR010998">
    <property type="entry name" value="Integrase_recombinase_N"/>
</dbReference>
<dbReference type="Gene3D" id="1.10.150.130">
    <property type="match status" value="1"/>
</dbReference>
<evidence type="ECO:0000256" key="1">
    <source>
        <dbReference type="ARBA" id="ARBA00023125"/>
    </source>
</evidence>
<dbReference type="AlphaFoldDB" id="A0A2K8T3I1"/>
<dbReference type="PROSITE" id="PS51898">
    <property type="entry name" value="TYR_RECOMBINASE"/>
    <property type="match status" value="1"/>
</dbReference>
<dbReference type="InterPro" id="IPR002104">
    <property type="entry name" value="Integrase_catalytic"/>
</dbReference>
<evidence type="ECO:0000259" key="3">
    <source>
        <dbReference type="PROSITE" id="PS51898"/>
    </source>
</evidence>
<name>A0A2K8T3I1_9NOSO</name>
<dbReference type="InterPro" id="IPR013762">
    <property type="entry name" value="Integrase-like_cat_sf"/>
</dbReference>
<dbReference type="InterPro" id="IPR011010">
    <property type="entry name" value="DNA_brk_join_enz"/>
</dbReference>